<dbReference type="EMBL" id="LJOD01000051">
    <property type="protein sequence ID" value="KPE48939.1"/>
    <property type="molecule type" value="Genomic_DNA"/>
</dbReference>
<keyword evidence="1" id="KW-1133">Transmembrane helix</keyword>
<reference evidence="2 3" key="1">
    <citation type="journal article" date="2015" name="Genom Data">
        <title>Draft genome sequence of a multidrug-resistant Chryseobacterium indologenes isolate from Malaysia.</title>
        <authorList>
            <person name="Yu C.Y."/>
            <person name="Ang G.Y."/>
            <person name="Cheng H.J."/>
            <person name="Cheong Y.M."/>
            <person name="Yin W.F."/>
            <person name="Chan K.G."/>
        </authorList>
    </citation>
    <scope>NUCLEOTIDE SEQUENCE [LARGE SCALE GENOMIC DNA]</scope>
    <source>
        <strain evidence="2 3">CI_885</strain>
    </source>
</reference>
<keyword evidence="1" id="KW-0472">Membrane</keyword>
<sequence>MMKNIKKNKIKFVIIIVIMILILILGIIAVLYPAKYTSFVFHNGLIIFTLGIMGVFVSMYCIFEFAKKLFDKNAMVFIDNKGVIDKVNILDYPFINWKDTLKIEECNINNIPHLKVFINNPQEYINQKKGFKKWILNHNYKKYQTPILLNSIYLSCSFDNYKKNILTSYKEYKLSTLH</sequence>
<dbReference type="PATRIC" id="fig|253.9.peg.3860"/>
<dbReference type="InterPro" id="IPR048136">
    <property type="entry name" value="STM3941-like"/>
</dbReference>
<keyword evidence="1" id="KW-0812">Transmembrane</keyword>
<proteinExistence type="predicted"/>
<protein>
    <submittedName>
        <fullName evidence="2">Uncharacterized protein</fullName>
    </submittedName>
</protein>
<dbReference type="OrthoDB" id="1263675at2"/>
<evidence type="ECO:0000256" key="1">
    <source>
        <dbReference type="SAM" id="Phobius"/>
    </source>
</evidence>
<name>A0A0N0ZT42_CHRID</name>
<feature type="transmembrane region" description="Helical" evidence="1">
    <location>
        <begin position="12"/>
        <end position="34"/>
    </location>
</feature>
<accession>A0A0N0ZT42</accession>
<dbReference type="NCBIfam" id="NF041635">
    <property type="entry name" value="STM3941_fam"/>
    <property type="match status" value="1"/>
</dbReference>
<dbReference type="Proteomes" id="UP000037953">
    <property type="component" value="Unassembled WGS sequence"/>
</dbReference>
<evidence type="ECO:0000313" key="2">
    <source>
        <dbReference type="EMBL" id="KPE48939.1"/>
    </source>
</evidence>
<organism evidence="2 3">
    <name type="scientific">Chryseobacterium indologenes</name>
    <name type="common">Flavobacterium indologenes</name>
    <dbReference type="NCBI Taxonomy" id="253"/>
    <lineage>
        <taxon>Bacteria</taxon>
        <taxon>Pseudomonadati</taxon>
        <taxon>Bacteroidota</taxon>
        <taxon>Flavobacteriia</taxon>
        <taxon>Flavobacteriales</taxon>
        <taxon>Weeksellaceae</taxon>
        <taxon>Chryseobacterium group</taxon>
        <taxon>Chryseobacterium</taxon>
    </lineage>
</organism>
<dbReference type="RefSeq" id="WP_062703674.1">
    <property type="nucleotide sequence ID" value="NZ_LJOD01000051.1"/>
</dbReference>
<feature type="transmembrane region" description="Helical" evidence="1">
    <location>
        <begin position="40"/>
        <end position="63"/>
    </location>
</feature>
<reference evidence="3" key="2">
    <citation type="submission" date="2015-09" db="EMBL/GenBank/DDBJ databases">
        <title>Draft genome sequence of a multidrug-resistant Chryseobacterium indologenes isolate from Malaysia.</title>
        <authorList>
            <person name="Yu C.Y."/>
            <person name="Ang G.Y."/>
            <person name="Chan K.-G."/>
        </authorList>
    </citation>
    <scope>NUCLEOTIDE SEQUENCE [LARGE SCALE GENOMIC DNA]</scope>
    <source>
        <strain evidence="3">CI_885</strain>
    </source>
</reference>
<comment type="caution">
    <text evidence="2">The sequence shown here is derived from an EMBL/GenBank/DDBJ whole genome shotgun (WGS) entry which is preliminary data.</text>
</comment>
<evidence type="ECO:0000313" key="3">
    <source>
        <dbReference type="Proteomes" id="UP000037953"/>
    </source>
</evidence>
<dbReference type="AlphaFoldDB" id="A0A0N0ZT42"/>
<gene>
    <name evidence="2" type="ORF">AOB46_22695</name>
</gene>